<dbReference type="InterPro" id="IPR005081">
    <property type="entry name" value="SpoIIGA"/>
</dbReference>
<comment type="caution">
    <text evidence="2">The sequence shown here is derived from an EMBL/GenBank/DDBJ whole genome shotgun (WGS) entry which is preliminary data.</text>
</comment>
<evidence type="ECO:0000313" key="3">
    <source>
        <dbReference type="Proteomes" id="UP000649345"/>
    </source>
</evidence>
<dbReference type="RefSeq" id="WP_186873943.1">
    <property type="nucleotide sequence ID" value="NZ_JACOOR010000009.1"/>
</dbReference>
<keyword evidence="1" id="KW-0812">Transmembrane</keyword>
<feature type="transmembrane region" description="Helical" evidence="1">
    <location>
        <begin position="93"/>
        <end position="114"/>
    </location>
</feature>
<name>A0A923LFB4_9FIRM</name>
<reference evidence="2" key="1">
    <citation type="submission" date="2020-08" db="EMBL/GenBank/DDBJ databases">
        <title>Genome public.</title>
        <authorList>
            <person name="Liu C."/>
            <person name="Sun Q."/>
        </authorList>
    </citation>
    <scope>NUCLEOTIDE SEQUENCE</scope>
    <source>
        <strain evidence="2">NSJ-68</strain>
    </source>
</reference>
<feature type="transmembrane region" description="Helical" evidence="1">
    <location>
        <begin position="38"/>
        <end position="56"/>
    </location>
</feature>
<feature type="transmembrane region" description="Helical" evidence="1">
    <location>
        <begin position="6"/>
        <end position="26"/>
    </location>
</feature>
<feature type="transmembrane region" description="Helical" evidence="1">
    <location>
        <begin position="120"/>
        <end position="140"/>
    </location>
</feature>
<dbReference type="GO" id="GO:0004190">
    <property type="term" value="F:aspartic-type endopeptidase activity"/>
    <property type="evidence" value="ECO:0007669"/>
    <property type="project" value="InterPro"/>
</dbReference>
<dbReference type="GO" id="GO:0030436">
    <property type="term" value="P:asexual sporulation"/>
    <property type="evidence" value="ECO:0007669"/>
    <property type="project" value="InterPro"/>
</dbReference>
<organism evidence="2 3">
    <name type="scientific">Anaerosacchariphilus hominis</name>
    <dbReference type="NCBI Taxonomy" id="2763017"/>
    <lineage>
        <taxon>Bacteria</taxon>
        <taxon>Bacillati</taxon>
        <taxon>Bacillota</taxon>
        <taxon>Clostridia</taxon>
        <taxon>Lachnospirales</taxon>
        <taxon>Lachnospiraceae</taxon>
        <taxon>Anaerosacchariphilus</taxon>
    </lineage>
</organism>
<keyword evidence="3" id="KW-1185">Reference proteome</keyword>
<evidence type="ECO:0000256" key="1">
    <source>
        <dbReference type="SAM" id="Phobius"/>
    </source>
</evidence>
<dbReference type="AlphaFoldDB" id="A0A923LFB4"/>
<dbReference type="EMBL" id="JACOOR010000009">
    <property type="protein sequence ID" value="MBC5661007.1"/>
    <property type="molecule type" value="Genomic_DNA"/>
</dbReference>
<dbReference type="Proteomes" id="UP000649345">
    <property type="component" value="Unassembled WGS sequence"/>
</dbReference>
<keyword evidence="1" id="KW-1133">Transmembrane helix</keyword>
<dbReference type="Pfam" id="PF03419">
    <property type="entry name" value="Peptidase_U4"/>
    <property type="match status" value="1"/>
</dbReference>
<dbReference type="GO" id="GO:0006508">
    <property type="term" value="P:proteolysis"/>
    <property type="evidence" value="ECO:0007669"/>
    <property type="project" value="InterPro"/>
</dbReference>
<gene>
    <name evidence="2" type="ORF">H8S44_14690</name>
</gene>
<sequence>MYRTVYIDVFFLENLLTDYLVLTLVNRSLKLGSGRLRRLTGACVGSLGLCLLYLFPGKGIPWIVRFFGALVFYLGLSSLMIRCGLRIPGRSLFGKALFLLYFVSFLLGGVFRWLQEAVEVPVFPFLFFSLVSYGILKLGLKGILRVRTGQQSICQVTLGFHGNTLELRGLLDTGNQLQDPVTGEAVHILEQAAGERLWGGETVLLRPVPYHSVGKPTGLLPVFRADSMSVRLADREEHRERPLIGITKEPLSSGNEYEMILHSELAHRDRPGG</sequence>
<evidence type="ECO:0000313" key="2">
    <source>
        <dbReference type="EMBL" id="MBC5661007.1"/>
    </source>
</evidence>
<proteinExistence type="predicted"/>
<protein>
    <submittedName>
        <fullName evidence="2">Sigma-E processing peptidase SpoIIGA</fullName>
    </submittedName>
</protein>
<accession>A0A923LFB4</accession>
<feature type="transmembrane region" description="Helical" evidence="1">
    <location>
        <begin position="62"/>
        <end position="81"/>
    </location>
</feature>
<keyword evidence="1" id="KW-0472">Membrane</keyword>